<evidence type="ECO:0000256" key="1">
    <source>
        <dbReference type="SAM" id="MobiDB-lite"/>
    </source>
</evidence>
<organism evidence="3 4">
    <name type="scientific">Liquidambar formosana</name>
    <name type="common">Formosan gum</name>
    <dbReference type="NCBI Taxonomy" id="63359"/>
    <lineage>
        <taxon>Eukaryota</taxon>
        <taxon>Viridiplantae</taxon>
        <taxon>Streptophyta</taxon>
        <taxon>Embryophyta</taxon>
        <taxon>Tracheophyta</taxon>
        <taxon>Spermatophyta</taxon>
        <taxon>Magnoliopsida</taxon>
        <taxon>eudicotyledons</taxon>
        <taxon>Gunneridae</taxon>
        <taxon>Pentapetalae</taxon>
        <taxon>Saxifragales</taxon>
        <taxon>Altingiaceae</taxon>
        <taxon>Liquidambar</taxon>
    </lineage>
</organism>
<dbReference type="Proteomes" id="UP001415857">
    <property type="component" value="Unassembled WGS sequence"/>
</dbReference>
<accession>A0AAP0WTW3</accession>
<protein>
    <submittedName>
        <fullName evidence="3">Uncharacterized protein</fullName>
    </submittedName>
</protein>
<evidence type="ECO:0000313" key="3">
    <source>
        <dbReference type="EMBL" id="KAK9276640.1"/>
    </source>
</evidence>
<sequence length="138" mass="16404">MGIILKWIIRICRYMLSYIHQHNLLELLIFIFIWQVLERLSFGGSRIRDTVVAQSRILLFWYCTTYLLLKKNNPKYQRLEQPPLDQLQPQLQLEPSTIDMVEPYQQLEPPLPDQVESNQQLESPPLDQLRPFILEGAK</sequence>
<proteinExistence type="predicted"/>
<dbReference type="AlphaFoldDB" id="A0AAP0WTW3"/>
<keyword evidence="2" id="KW-0812">Transmembrane</keyword>
<feature type="transmembrane region" description="Helical" evidence="2">
    <location>
        <begin position="53"/>
        <end position="69"/>
    </location>
</feature>
<keyword evidence="4" id="KW-1185">Reference proteome</keyword>
<name>A0AAP0WTW3_LIQFO</name>
<feature type="transmembrane region" description="Helical" evidence="2">
    <location>
        <begin position="12"/>
        <end position="33"/>
    </location>
</feature>
<gene>
    <name evidence="3" type="ORF">L1049_006176</name>
</gene>
<keyword evidence="2" id="KW-0472">Membrane</keyword>
<reference evidence="3 4" key="1">
    <citation type="journal article" date="2024" name="Plant J.">
        <title>Genome sequences and population genomics reveal climatic adaptation and genomic divergence between two closely related sweetgum species.</title>
        <authorList>
            <person name="Xu W.Q."/>
            <person name="Ren C.Q."/>
            <person name="Zhang X.Y."/>
            <person name="Comes H.P."/>
            <person name="Liu X.H."/>
            <person name="Li Y.G."/>
            <person name="Kettle C.J."/>
            <person name="Jalonen R."/>
            <person name="Gaisberger H."/>
            <person name="Ma Y.Z."/>
            <person name="Qiu Y.X."/>
        </authorList>
    </citation>
    <scope>NUCLEOTIDE SEQUENCE [LARGE SCALE GENOMIC DNA]</scope>
    <source>
        <strain evidence="3">Hangzhou</strain>
    </source>
</reference>
<keyword evidence="2" id="KW-1133">Transmembrane helix</keyword>
<dbReference type="EMBL" id="JBBPBK010000010">
    <property type="protein sequence ID" value="KAK9276640.1"/>
    <property type="molecule type" value="Genomic_DNA"/>
</dbReference>
<feature type="region of interest" description="Disordered" evidence="1">
    <location>
        <begin position="108"/>
        <end position="130"/>
    </location>
</feature>
<evidence type="ECO:0000313" key="4">
    <source>
        <dbReference type="Proteomes" id="UP001415857"/>
    </source>
</evidence>
<evidence type="ECO:0000256" key="2">
    <source>
        <dbReference type="SAM" id="Phobius"/>
    </source>
</evidence>
<comment type="caution">
    <text evidence="3">The sequence shown here is derived from an EMBL/GenBank/DDBJ whole genome shotgun (WGS) entry which is preliminary data.</text>
</comment>